<dbReference type="EMBL" id="JBHSJJ010000010">
    <property type="protein sequence ID" value="MFC4873369.1"/>
    <property type="molecule type" value="Genomic_DNA"/>
</dbReference>
<sequence>MIKEQTPLFIPLLSFSDHCKSLNGENLKPLRVLIREMELKFLKAEKSLDHKNDMEFSFDMLGLRGIHVRLLDAVLKLRLVPLFDWQVWIDEAEKFYQSPQQLYTLDAVTLGKIMTVLLRSQTIHGPYFLENKIKDKFVLHLLKALVFALENENTNNLPPDMHN</sequence>
<reference evidence="2" key="1">
    <citation type="journal article" date="2019" name="Int. J. Syst. Evol. Microbiol.">
        <title>The Global Catalogue of Microorganisms (GCM) 10K type strain sequencing project: providing services to taxonomists for standard genome sequencing and annotation.</title>
        <authorList>
            <consortium name="The Broad Institute Genomics Platform"/>
            <consortium name="The Broad Institute Genome Sequencing Center for Infectious Disease"/>
            <person name="Wu L."/>
            <person name="Ma J."/>
        </authorList>
    </citation>
    <scope>NUCLEOTIDE SEQUENCE [LARGE SCALE GENOMIC DNA]</scope>
    <source>
        <strain evidence="2">CGMCC 4.7466</strain>
    </source>
</reference>
<dbReference type="Proteomes" id="UP001595818">
    <property type="component" value="Unassembled WGS sequence"/>
</dbReference>
<evidence type="ECO:0000313" key="2">
    <source>
        <dbReference type="Proteomes" id="UP001595818"/>
    </source>
</evidence>
<keyword evidence="2" id="KW-1185">Reference proteome</keyword>
<name>A0ABV9T4L6_9BACT</name>
<accession>A0ABV9T4L6</accession>
<proteinExistence type="predicted"/>
<protein>
    <submittedName>
        <fullName evidence="1">DUF6508 domain-containing protein</fullName>
    </submittedName>
</protein>
<dbReference type="InterPro" id="IPR045425">
    <property type="entry name" value="DUF6508"/>
</dbReference>
<dbReference type="RefSeq" id="WP_377066153.1">
    <property type="nucleotide sequence ID" value="NZ_JBHSJJ010000010.1"/>
</dbReference>
<dbReference type="Pfam" id="PF20118">
    <property type="entry name" value="DUF6508"/>
    <property type="match status" value="1"/>
</dbReference>
<organism evidence="1 2">
    <name type="scientific">Negadavirga shengliensis</name>
    <dbReference type="NCBI Taxonomy" id="1389218"/>
    <lineage>
        <taxon>Bacteria</taxon>
        <taxon>Pseudomonadati</taxon>
        <taxon>Bacteroidota</taxon>
        <taxon>Cytophagia</taxon>
        <taxon>Cytophagales</taxon>
        <taxon>Cyclobacteriaceae</taxon>
        <taxon>Negadavirga</taxon>
    </lineage>
</organism>
<comment type="caution">
    <text evidence="1">The sequence shown here is derived from an EMBL/GenBank/DDBJ whole genome shotgun (WGS) entry which is preliminary data.</text>
</comment>
<evidence type="ECO:0000313" key="1">
    <source>
        <dbReference type="EMBL" id="MFC4873369.1"/>
    </source>
</evidence>
<gene>
    <name evidence="1" type="ORF">ACFPFU_16830</name>
</gene>